<evidence type="ECO:0000256" key="1">
    <source>
        <dbReference type="SAM" id="Phobius"/>
    </source>
</evidence>
<sequence length="111" mass="12558">MSSPCLSLSGVGVRVNLIFFITCQFNFFYYVSDFLLPLPWFSSSSVLGPVFLSHFPILSTVSSSSTFYFSILHLLPSTIFFYFSVYRFPALGLLGIPRLYELLAFSSIHQT</sequence>
<dbReference type="EMBL" id="LFYR01000599">
    <property type="protein sequence ID" value="KMZ73157.1"/>
    <property type="molecule type" value="Genomic_DNA"/>
</dbReference>
<evidence type="ECO:0000313" key="3">
    <source>
        <dbReference type="Proteomes" id="UP000036987"/>
    </source>
</evidence>
<organism evidence="2 3">
    <name type="scientific">Zostera marina</name>
    <name type="common">Eelgrass</name>
    <dbReference type="NCBI Taxonomy" id="29655"/>
    <lineage>
        <taxon>Eukaryota</taxon>
        <taxon>Viridiplantae</taxon>
        <taxon>Streptophyta</taxon>
        <taxon>Embryophyta</taxon>
        <taxon>Tracheophyta</taxon>
        <taxon>Spermatophyta</taxon>
        <taxon>Magnoliopsida</taxon>
        <taxon>Liliopsida</taxon>
        <taxon>Zosteraceae</taxon>
        <taxon>Zostera</taxon>
    </lineage>
</organism>
<evidence type="ECO:0000313" key="2">
    <source>
        <dbReference type="EMBL" id="KMZ73157.1"/>
    </source>
</evidence>
<gene>
    <name evidence="2" type="ORF">ZOSMA_152G00100</name>
</gene>
<reference evidence="3" key="1">
    <citation type="journal article" date="2016" name="Nature">
        <title>The genome of the seagrass Zostera marina reveals angiosperm adaptation to the sea.</title>
        <authorList>
            <person name="Olsen J.L."/>
            <person name="Rouze P."/>
            <person name="Verhelst B."/>
            <person name="Lin Y.-C."/>
            <person name="Bayer T."/>
            <person name="Collen J."/>
            <person name="Dattolo E."/>
            <person name="De Paoli E."/>
            <person name="Dittami S."/>
            <person name="Maumus F."/>
            <person name="Michel G."/>
            <person name="Kersting A."/>
            <person name="Lauritano C."/>
            <person name="Lohaus R."/>
            <person name="Toepel M."/>
            <person name="Tonon T."/>
            <person name="Vanneste K."/>
            <person name="Amirebrahimi M."/>
            <person name="Brakel J."/>
            <person name="Bostroem C."/>
            <person name="Chovatia M."/>
            <person name="Grimwood J."/>
            <person name="Jenkins J.W."/>
            <person name="Jueterbock A."/>
            <person name="Mraz A."/>
            <person name="Stam W.T."/>
            <person name="Tice H."/>
            <person name="Bornberg-Bauer E."/>
            <person name="Green P.J."/>
            <person name="Pearson G.A."/>
            <person name="Procaccini G."/>
            <person name="Duarte C.M."/>
            <person name="Schmutz J."/>
            <person name="Reusch T.B.H."/>
            <person name="Van de Peer Y."/>
        </authorList>
    </citation>
    <scope>NUCLEOTIDE SEQUENCE [LARGE SCALE GENOMIC DNA]</scope>
    <source>
        <strain evidence="3">cv. Finnish</strain>
    </source>
</reference>
<feature type="transmembrane region" description="Helical" evidence="1">
    <location>
        <begin position="51"/>
        <end position="72"/>
    </location>
</feature>
<dbReference type="Proteomes" id="UP000036987">
    <property type="component" value="Unassembled WGS sequence"/>
</dbReference>
<feature type="transmembrane region" description="Helical" evidence="1">
    <location>
        <begin position="12"/>
        <end position="31"/>
    </location>
</feature>
<keyword evidence="1" id="KW-1133">Transmembrane helix</keyword>
<keyword evidence="1" id="KW-0472">Membrane</keyword>
<keyword evidence="3" id="KW-1185">Reference proteome</keyword>
<name>A0A0K9PY69_ZOSMR</name>
<keyword evidence="1" id="KW-0812">Transmembrane</keyword>
<proteinExistence type="predicted"/>
<dbReference type="AlphaFoldDB" id="A0A0K9PY69"/>
<comment type="caution">
    <text evidence="2">The sequence shown here is derived from an EMBL/GenBank/DDBJ whole genome shotgun (WGS) entry which is preliminary data.</text>
</comment>
<accession>A0A0K9PY69</accession>
<feature type="transmembrane region" description="Helical" evidence="1">
    <location>
        <begin position="79"/>
        <end position="100"/>
    </location>
</feature>
<protein>
    <submittedName>
        <fullName evidence="2">Uncharacterized protein</fullName>
    </submittedName>
</protein>